<feature type="compositionally biased region" description="Polar residues" evidence="2">
    <location>
        <begin position="27"/>
        <end position="44"/>
    </location>
</feature>
<sequence>MQGVFDVPPMPMPHSIQPSPVSRHRQVSSAPQTATLTPSAPCMSTSQLLDPAALTGALNDESWARMHRPQQRQLHTLGRSEDTLQRVDTIPNEVGQFDFTGVGESKSMWTNSLSQNVPAPSWLQSSQPCSVVVPAYSSKQRLRDFSYEPPRSRAPLRYYYPVRSRSSTPRKEYSSPTPRYMNALKSTYGTMPSAQPAATATAAAATPAAQPTTQVWQTAAPAPAYTKSLAPGSFHGGSQQTLAQYLKQVPTPGRFRNAAPSAMPTTLAPSGSSYLTSGKDSAPTSLCSTVNRTNQACRLQPQPVPTIPGQSAHSLLGPAARPGQPTDLVQTIQLTQADLQERMTKQQQQQVQEKEQELQLTKVSLEEKDRELAKRDKELMEKEGELCDLRWRDQAVERFLTSTRYHNYFTTPEQPEQLNGSALFSRMSQTQVVDLASRTIGQNCIQTAEGRSQLIDRARGLPSGPSFRVAALIEGCAQVYAKEVALWQAGVDVFQLTFKTIRADTLFFPNSMIAEGRNYLYATASYVELQMGYRYTYYCYFDADTALENWHVGWHNFESFLREWEPAVGLPSLDGYSSVLDVYRKEDGAAVRTVLNFDHTVEAVHSDAAPRLLPYVLDLDEDCQWVSQWRFASLATALFPEHVLLTHDVLVQNTAHGHYSREYCLERMMEATMELRAKMPKAASCFVEPRNEALSLNGKLRLSAYLPWARALKRSEAEEARQNYDSPEILSSLLRGCEDLGAVRALSQQADHSWCRGCPTSMAFAMLQYIVVQRPMEFVGWLRLADFTAAAVANRDELLISEMCLSVAVRMLRCIKGIDGSRVSWKELKKFHAAHVEFGIHVEPNEESVQEIERLTLTPSRRDTVIAALRLALTPQGDLIEPVSLMADEKIGSLVDWLFSCPTAGGA</sequence>
<dbReference type="AlphaFoldDB" id="A0A812WKQ6"/>
<evidence type="ECO:0000313" key="4">
    <source>
        <dbReference type="Proteomes" id="UP000601435"/>
    </source>
</evidence>
<organism evidence="3 4">
    <name type="scientific">Symbiodinium necroappetens</name>
    <dbReference type="NCBI Taxonomy" id="1628268"/>
    <lineage>
        <taxon>Eukaryota</taxon>
        <taxon>Sar</taxon>
        <taxon>Alveolata</taxon>
        <taxon>Dinophyceae</taxon>
        <taxon>Suessiales</taxon>
        <taxon>Symbiodiniaceae</taxon>
        <taxon>Symbiodinium</taxon>
    </lineage>
</organism>
<evidence type="ECO:0000256" key="1">
    <source>
        <dbReference type="SAM" id="Coils"/>
    </source>
</evidence>
<dbReference type="OrthoDB" id="9981310at2759"/>
<dbReference type="Proteomes" id="UP000601435">
    <property type="component" value="Unassembled WGS sequence"/>
</dbReference>
<gene>
    <name evidence="3" type="ORF">SNEC2469_LOCUS19274</name>
</gene>
<comment type="caution">
    <text evidence="3">The sequence shown here is derived from an EMBL/GenBank/DDBJ whole genome shotgun (WGS) entry which is preliminary data.</text>
</comment>
<name>A0A812WKQ6_9DINO</name>
<accession>A0A812WKQ6</accession>
<evidence type="ECO:0000313" key="3">
    <source>
        <dbReference type="EMBL" id="CAE7672776.1"/>
    </source>
</evidence>
<feature type="region of interest" description="Disordered" evidence="2">
    <location>
        <begin position="1"/>
        <end position="44"/>
    </location>
</feature>
<reference evidence="3" key="1">
    <citation type="submission" date="2021-02" db="EMBL/GenBank/DDBJ databases">
        <authorList>
            <person name="Dougan E. K."/>
            <person name="Rhodes N."/>
            <person name="Thang M."/>
            <person name="Chan C."/>
        </authorList>
    </citation>
    <scope>NUCLEOTIDE SEQUENCE</scope>
</reference>
<keyword evidence="1" id="KW-0175">Coiled coil</keyword>
<dbReference type="EMBL" id="CAJNJA010032942">
    <property type="protein sequence ID" value="CAE7672776.1"/>
    <property type="molecule type" value="Genomic_DNA"/>
</dbReference>
<proteinExistence type="predicted"/>
<evidence type="ECO:0000256" key="2">
    <source>
        <dbReference type="SAM" id="MobiDB-lite"/>
    </source>
</evidence>
<keyword evidence="4" id="KW-1185">Reference proteome</keyword>
<feature type="coiled-coil region" evidence="1">
    <location>
        <begin position="336"/>
        <end position="385"/>
    </location>
</feature>
<protein>
    <submittedName>
        <fullName evidence="3">Uncharacterized protein</fullName>
    </submittedName>
</protein>